<evidence type="ECO:0000256" key="13">
    <source>
        <dbReference type="ARBA" id="ARBA00023316"/>
    </source>
</evidence>
<evidence type="ECO:0000256" key="6">
    <source>
        <dbReference type="ARBA" id="ARBA00022723"/>
    </source>
</evidence>
<keyword evidence="11 17" id="KW-0511">Multifunctional enzyme</keyword>
<evidence type="ECO:0000313" key="21">
    <source>
        <dbReference type="Proteomes" id="UP000249340"/>
    </source>
</evidence>
<evidence type="ECO:0000256" key="17">
    <source>
        <dbReference type="HAMAP-Rule" id="MF_01631"/>
    </source>
</evidence>
<keyword evidence="12 17" id="KW-0012">Acyltransferase</keyword>
<reference evidence="21" key="1">
    <citation type="submission" date="2018-07" db="EMBL/GenBank/DDBJ databases">
        <title>Streptacidiphilus bronchialis DSM 106435 chromosome.</title>
        <authorList>
            <person name="Batra D."/>
            <person name="Gulvik C.A."/>
        </authorList>
    </citation>
    <scope>NUCLEOTIDE SEQUENCE [LARGE SCALE GENOMIC DNA]</scope>
    <source>
        <strain evidence="21">DSM 106435</strain>
    </source>
</reference>
<feature type="region of interest" description="Linker" evidence="17">
    <location>
        <begin position="242"/>
        <end position="262"/>
    </location>
</feature>
<feature type="binding site" evidence="17">
    <location>
        <position position="391"/>
    </location>
    <ligand>
        <name>acetyl-CoA</name>
        <dbReference type="ChEBI" id="CHEBI:57288"/>
    </ligand>
</feature>
<dbReference type="CDD" id="cd02540">
    <property type="entry name" value="GT2_GlmU_N_bac"/>
    <property type="match status" value="1"/>
</dbReference>
<feature type="active site" description="Proton acceptor" evidence="17">
    <location>
        <position position="374"/>
    </location>
</feature>
<keyword evidence="6 17" id="KW-0479">Metal-binding</keyword>
<feature type="binding site" evidence="17">
    <location>
        <position position="166"/>
    </location>
    <ligand>
        <name>UDP-N-acetyl-alpha-D-glucosamine</name>
        <dbReference type="ChEBI" id="CHEBI:57705"/>
    </ligand>
</feature>
<dbReference type="SUPFAM" id="SSF53448">
    <property type="entry name" value="Nucleotide-diphospho-sugar transferases"/>
    <property type="match status" value="1"/>
</dbReference>
<keyword evidence="13 17" id="KW-0961">Cell wall biogenesis/degradation</keyword>
<evidence type="ECO:0000256" key="11">
    <source>
        <dbReference type="ARBA" id="ARBA00023268"/>
    </source>
</evidence>
<dbReference type="GO" id="GO:0009252">
    <property type="term" value="P:peptidoglycan biosynthetic process"/>
    <property type="evidence" value="ECO:0007669"/>
    <property type="project" value="UniProtKB-UniRule"/>
</dbReference>
<comment type="similarity">
    <text evidence="1 17">In the C-terminal section; belongs to the transferase hexapeptide repeat family.</text>
</comment>
<feature type="binding site" evidence="17">
    <location>
        <position position="114"/>
    </location>
    <ligand>
        <name>Mg(2+)</name>
        <dbReference type="ChEBI" id="CHEBI:18420"/>
    </ligand>
</feature>
<dbReference type="PANTHER" id="PTHR43584">
    <property type="entry name" value="NUCLEOTIDYL TRANSFERASE"/>
    <property type="match status" value="1"/>
</dbReference>
<feature type="binding site" evidence="17">
    <location>
        <position position="416"/>
    </location>
    <ligand>
        <name>acetyl-CoA</name>
        <dbReference type="ChEBI" id="CHEBI:57288"/>
    </ligand>
</feature>
<keyword evidence="8 17" id="KW-0460">Magnesium</keyword>
<evidence type="ECO:0000256" key="10">
    <source>
        <dbReference type="ARBA" id="ARBA00022984"/>
    </source>
</evidence>
<evidence type="ECO:0000256" key="15">
    <source>
        <dbReference type="ARBA" id="ARBA00048493"/>
    </source>
</evidence>
<evidence type="ECO:0000256" key="3">
    <source>
        <dbReference type="ARBA" id="ARBA00022490"/>
    </source>
</evidence>
<feature type="binding site" evidence="17">
    <location>
        <position position="239"/>
    </location>
    <ligand>
        <name>Mg(2+)</name>
        <dbReference type="ChEBI" id="CHEBI:18420"/>
    </ligand>
</feature>
<dbReference type="Gene3D" id="3.90.550.10">
    <property type="entry name" value="Spore Coat Polysaccharide Biosynthesis Protein SpsA, Chain A"/>
    <property type="match status" value="1"/>
</dbReference>
<feature type="binding site" evidence="17">
    <location>
        <position position="239"/>
    </location>
    <ligand>
        <name>UDP-N-acetyl-alpha-D-glucosamine</name>
        <dbReference type="ChEBI" id="CHEBI:57705"/>
    </ligand>
</feature>
<dbReference type="GO" id="GO:0008360">
    <property type="term" value="P:regulation of cell shape"/>
    <property type="evidence" value="ECO:0007669"/>
    <property type="project" value="UniProtKB-KW"/>
</dbReference>
<evidence type="ECO:0000256" key="1">
    <source>
        <dbReference type="ARBA" id="ARBA00007707"/>
    </source>
</evidence>
<dbReference type="GO" id="GO:0019134">
    <property type="term" value="F:glucosamine-1-phosphate N-acetyltransferase activity"/>
    <property type="evidence" value="ECO:0007669"/>
    <property type="project" value="UniProtKB-UniRule"/>
</dbReference>
<keyword evidence="9 17" id="KW-0133">Cell shape</keyword>
<dbReference type="InterPro" id="IPR029044">
    <property type="entry name" value="Nucleotide-diphossugar_trans"/>
</dbReference>
<dbReference type="CDD" id="cd03353">
    <property type="entry name" value="LbH_GlmU_C"/>
    <property type="match status" value="1"/>
</dbReference>
<feature type="binding site" evidence="17">
    <location>
        <begin position="12"/>
        <end position="15"/>
    </location>
    <ligand>
        <name>UDP-N-acetyl-alpha-D-glucosamine</name>
        <dbReference type="ChEBI" id="CHEBI:57705"/>
    </ligand>
</feature>
<evidence type="ECO:0000259" key="19">
    <source>
        <dbReference type="Pfam" id="PF12804"/>
    </source>
</evidence>
<comment type="subunit">
    <text evidence="17">Homotrimer.</text>
</comment>
<keyword evidence="10 17" id="KW-0573">Peptidoglycan synthesis</keyword>
<accession>A0A345SZJ8</accession>
<feature type="region of interest" description="N-acetyltransferase" evidence="17">
    <location>
        <begin position="263"/>
        <end position="500"/>
    </location>
</feature>
<feature type="binding site" evidence="17">
    <location>
        <position position="80"/>
    </location>
    <ligand>
        <name>UDP-N-acetyl-alpha-D-glucosamine</name>
        <dbReference type="ChEBI" id="CHEBI:57705"/>
    </ligand>
</feature>
<feature type="domain" description="MobA-like NTP transferase" evidence="19">
    <location>
        <begin position="9"/>
        <end position="141"/>
    </location>
</feature>
<comment type="cofactor">
    <cofactor evidence="17">
        <name>Mg(2+)</name>
        <dbReference type="ChEBI" id="CHEBI:18420"/>
    </cofactor>
    <text evidence="17">Binds 1 Mg(2+) ion per subunit.</text>
</comment>
<evidence type="ECO:0000256" key="14">
    <source>
        <dbReference type="ARBA" id="ARBA00048247"/>
    </source>
</evidence>
<feature type="binding site" evidence="17">
    <location>
        <position position="362"/>
    </location>
    <ligand>
        <name>UDP-N-acetyl-alpha-D-glucosamine</name>
        <dbReference type="ChEBI" id="CHEBI:57705"/>
    </ligand>
</feature>
<organism evidence="20 21">
    <name type="scientific">Peterkaempfera bronchialis</name>
    <dbReference type="NCBI Taxonomy" id="2126346"/>
    <lineage>
        <taxon>Bacteria</taxon>
        <taxon>Bacillati</taxon>
        <taxon>Actinomycetota</taxon>
        <taxon>Actinomycetes</taxon>
        <taxon>Kitasatosporales</taxon>
        <taxon>Streptomycetaceae</taxon>
        <taxon>Peterkaempfera</taxon>
    </lineage>
</organism>
<comment type="similarity">
    <text evidence="2 17">In the N-terminal section; belongs to the N-acetylglucosamine-1-phosphate uridyltransferase family.</text>
</comment>
<keyword evidence="4 17" id="KW-0808">Transferase</keyword>
<gene>
    <name evidence="17" type="primary">glmU</name>
    <name evidence="20" type="ORF">C7M71_018780</name>
</gene>
<evidence type="ECO:0000256" key="8">
    <source>
        <dbReference type="ARBA" id="ARBA00022842"/>
    </source>
</evidence>
<evidence type="ECO:0000313" key="20">
    <source>
        <dbReference type="EMBL" id="AXI79153.1"/>
    </source>
</evidence>
<feature type="binding site" evidence="17">
    <location>
        <position position="151"/>
    </location>
    <ligand>
        <name>UDP-N-acetyl-alpha-D-glucosamine</name>
        <dbReference type="ChEBI" id="CHEBI:57705"/>
    </ligand>
</feature>
<feature type="binding site" evidence="17">
    <location>
        <position position="451"/>
    </location>
    <ligand>
        <name>acetyl-CoA</name>
        <dbReference type="ChEBI" id="CHEBI:57288"/>
    </ligand>
</feature>
<dbReference type="InterPro" id="IPR038009">
    <property type="entry name" value="GlmU_C_LbH"/>
</dbReference>
<dbReference type="GO" id="GO:0000287">
    <property type="term" value="F:magnesium ion binding"/>
    <property type="evidence" value="ECO:0007669"/>
    <property type="project" value="UniProtKB-UniRule"/>
</dbReference>
<feature type="binding site" evidence="17">
    <location>
        <begin position="397"/>
        <end position="398"/>
    </location>
    <ligand>
        <name>acetyl-CoA</name>
        <dbReference type="ChEBI" id="CHEBI:57288"/>
    </ligand>
</feature>
<dbReference type="EMBL" id="CP031264">
    <property type="protein sequence ID" value="AXI79153.1"/>
    <property type="molecule type" value="Genomic_DNA"/>
</dbReference>
<keyword evidence="21" id="KW-1185">Reference proteome</keyword>
<dbReference type="GO" id="GO:0000902">
    <property type="term" value="P:cell morphogenesis"/>
    <property type="evidence" value="ECO:0007669"/>
    <property type="project" value="UniProtKB-UniRule"/>
</dbReference>
<keyword evidence="3 17" id="KW-0963">Cytoplasm</keyword>
<dbReference type="KEGG" id="stri:C7M71_018780"/>
<dbReference type="GO" id="GO:0006048">
    <property type="term" value="P:UDP-N-acetylglucosamine biosynthetic process"/>
    <property type="evidence" value="ECO:0007669"/>
    <property type="project" value="UniProtKB-UniPathway"/>
</dbReference>
<comment type="pathway">
    <text evidence="17">Nucleotide-sugar biosynthesis; UDP-N-acetyl-alpha-D-glucosamine biosynthesis; N-acetyl-alpha-D-glucosamine 1-phosphate from alpha-D-glucosamine 6-phosphate (route II): step 2/2.</text>
</comment>
<dbReference type="InterPro" id="IPR011004">
    <property type="entry name" value="Trimer_LpxA-like_sf"/>
</dbReference>
<dbReference type="InterPro" id="IPR050065">
    <property type="entry name" value="GlmU-like"/>
</dbReference>
<feature type="binding site" evidence="17">
    <location>
        <position position="27"/>
    </location>
    <ligand>
        <name>UDP-N-acetyl-alpha-D-glucosamine</name>
        <dbReference type="ChEBI" id="CHEBI:57705"/>
    </ligand>
</feature>
<dbReference type="OrthoDB" id="9775031at2"/>
<dbReference type="SUPFAM" id="SSF51161">
    <property type="entry name" value="Trimeric LpxA-like enzymes"/>
    <property type="match status" value="1"/>
</dbReference>
<dbReference type="UniPathway" id="UPA00973"/>
<dbReference type="Gene3D" id="2.160.10.10">
    <property type="entry name" value="Hexapeptide repeat proteins"/>
    <property type="match status" value="1"/>
</dbReference>
<dbReference type="NCBIfam" id="NF010932">
    <property type="entry name" value="PRK14352.1"/>
    <property type="match status" value="1"/>
</dbReference>
<dbReference type="InterPro" id="IPR005882">
    <property type="entry name" value="Bifunctional_GlmU"/>
</dbReference>
<comment type="subcellular location">
    <subcellularLocation>
        <location evidence="17">Cytoplasm</location>
    </subcellularLocation>
</comment>
<evidence type="ECO:0000256" key="7">
    <source>
        <dbReference type="ARBA" id="ARBA00022737"/>
    </source>
</evidence>
<name>A0A345SZJ8_9ACTN</name>
<comment type="caution">
    <text evidence="17">Lacks conserved residue(s) required for the propagation of feature annotation.</text>
</comment>
<comment type="pathway">
    <text evidence="17">Bacterial outer membrane biogenesis; LPS lipid A biosynthesis.</text>
</comment>
<dbReference type="GO" id="GO:0003977">
    <property type="term" value="F:UDP-N-acetylglucosamine diphosphorylase activity"/>
    <property type="evidence" value="ECO:0007669"/>
    <property type="project" value="UniProtKB-UniRule"/>
</dbReference>
<evidence type="ECO:0000256" key="12">
    <source>
        <dbReference type="ARBA" id="ARBA00023315"/>
    </source>
</evidence>
<feature type="region of interest" description="Disordered" evidence="18">
    <location>
        <begin position="472"/>
        <end position="500"/>
    </location>
</feature>
<protein>
    <recommendedName>
        <fullName evidence="17">Bifunctional protein GlmU</fullName>
    </recommendedName>
    <domain>
        <recommendedName>
            <fullName evidence="17">UDP-N-acetylglucosamine pyrophosphorylase</fullName>
            <ecNumber evidence="17">2.7.7.23</ecNumber>
        </recommendedName>
        <alternativeName>
            <fullName evidence="17">N-acetylglucosamine-1-phosphate uridyltransferase</fullName>
        </alternativeName>
    </domain>
    <domain>
        <recommendedName>
            <fullName evidence="17">Glucosamine-1-phosphate N-acetyltransferase</fullName>
            <ecNumber evidence="17">2.3.1.157</ecNumber>
        </recommendedName>
    </domain>
</protein>
<dbReference type="NCBIfam" id="TIGR01173">
    <property type="entry name" value="glmU"/>
    <property type="match status" value="1"/>
</dbReference>
<dbReference type="PANTHER" id="PTHR43584:SF3">
    <property type="entry name" value="BIFUNCTIONAL PROTEIN GLMU"/>
    <property type="match status" value="1"/>
</dbReference>
<comment type="function">
    <text evidence="16 17">Catalyzes the last two sequential reactions in the de novo biosynthetic pathway for UDP-N-acetylglucosamine (UDP-GlcNAc). The C-terminal domain catalyzes the transfer of acetyl group from acetyl coenzyme A to glucosamine-1-phosphate (GlcN-1-P) to produce N-acetylglucosamine-1-phosphate (GlcNAc-1-P), which is converted into UDP-GlcNAc by the transfer of uridine 5-monophosphate (from uridine 5-triphosphate), a reaction catalyzed by the N-terminal domain.</text>
</comment>
<feature type="binding site" evidence="17">
    <location>
        <position position="377"/>
    </location>
    <ligand>
        <name>UDP-N-acetyl-alpha-D-glucosamine</name>
        <dbReference type="ChEBI" id="CHEBI:57705"/>
    </ligand>
</feature>
<dbReference type="HAMAP" id="MF_01631">
    <property type="entry name" value="GlmU"/>
    <property type="match status" value="1"/>
</dbReference>
<dbReference type="Pfam" id="PF12804">
    <property type="entry name" value="NTP_transf_3"/>
    <property type="match status" value="1"/>
</dbReference>
<feature type="binding site" evidence="17">
    <location>
        <position position="434"/>
    </location>
    <ligand>
        <name>acetyl-CoA</name>
        <dbReference type="ChEBI" id="CHEBI:57288"/>
    </ligand>
</feature>
<feature type="binding site" evidence="17">
    <location>
        <begin position="85"/>
        <end position="86"/>
    </location>
    <ligand>
        <name>UDP-N-acetyl-alpha-D-glucosamine</name>
        <dbReference type="ChEBI" id="CHEBI:57705"/>
    </ligand>
</feature>
<comment type="catalytic activity">
    <reaction evidence="14 17">
        <text>alpha-D-glucosamine 1-phosphate + acetyl-CoA = N-acetyl-alpha-D-glucosamine 1-phosphate + CoA + H(+)</text>
        <dbReference type="Rhea" id="RHEA:13725"/>
        <dbReference type="ChEBI" id="CHEBI:15378"/>
        <dbReference type="ChEBI" id="CHEBI:57287"/>
        <dbReference type="ChEBI" id="CHEBI:57288"/>
        <dbReference type="ChEBI" id="CHEBI:57776"/>
        <dbReference type="ChEBI" id="CHEBI:58516"/>
        <dbReference type="EC" id="2.3.1.157"/>
    </reaction>
</comment>
<evidence type="ECO:0000256" key="9">
    <source>
        <dbReference type="ARBA" id="ARBA00022960"/>
    </source>
</evidence>
<sequence>MSANSPAAVIVLAAGEGTRMKSPSLPKVLHAMGGRSLVGHAVAAGRELRPGQLVVVVGHLKEKVAAHLAEVDPGVRTAVQEEQKGTGHAVRVALAALAADGVAADGTVVVTTGDAPLLTGETLRALADEHAAQGNGVTVLTAVVPDAAGYGRILRDGDGAVAAIVEHKDATEEQRAVSEINSGVFAFDGKLLAEALGQLRTDNSQGEEYLTDTLEILRAAGHRVGAVVAGDYRDILGINDRVQLAQARRILNDRLLEQAMRAGVTVVDPATTWFDVQVTYEPDAVVHPNTQLHGATHLGEGAEVGPNCTLTDTSVGAGAHVSNATADRAEIGPEASVGPYAYLRPGTRLGRKAKAGTYVELKNSELGEGAKVPHLSYIGDAEIGEGSNIGAASVTVNYDGVNKHRTVVGAHCRTGSDNMFVAPVTVGDGVYTAAGSVITKDVPAGALAVARAEQRNIEGWVERRRAGTAAAQAAAAAREARKAGERAAGGPGADASATGA</sequence>
<evidence type="ECO:0000256" key="2">
    <source>
        <dbReference type="ARBA" id="ARBA00007947"/>
    </source>
</evidence>
<proteinExistence type="inferred from homology"/>
<feature type="binding site" evidence="17">
    <location>
        <position position="388"/>
    </location>
    <ligand>
        <name>UDP-N-acetyl-alpha-D-glucosamine</name>
        <dbReference type="ChEBI" id="CHEBI:57705"/>
    </ligand>
</feature>
<feature type="binding site" evidence="17">
    <location>
        <position position="181"/>
    </location>
    <ligand>
        <name>UDP-N-acetyl-alpha-D-glucosamine</name>
        <dbReference type="ChEBI" id="CHEBI:57705"/>
    </ligand>
</feature>
<evidence type="ECO:0000256" key="4">
    <source>
        <dbReference type="ARBA" id="ARBA00022679"/>
    </source>
</evidence>
<dbReference type="Proteomes" id="UP000249340">
    <property type="component" value="Chromosome"/>
</dbReference>
<feature type="binding site" evidence="17">
    <location>
        <position position="344"/>
    </location>
    <ligand>
        <name>UDP-N-acetyl-alpha-D-glucosamine</name>
        <dbReference type="ChEBI" id="CHEBI:57705"/>
    </ligand>
</feature>
<dbReference type="EC" id="2.3.1.157" evidence="17"/>
<keyword evidence="5 17" id="KW-0548">Nucleotidyltransferase</keyword>
<dbReference type="RefSeq" id="WP_111490432.1">
    <property type="nucleotide sequence ID" value="NZ_CP031264.1"/>
</dbReference>
<comment type="catalytic activity">
    <reaction evidence="15 17">
        <text>N-acetyl-alpha-D-glucosamine 1-phosphate + UTP + H(+) = UDP-N-acetyl-alpha-D-glucosamine + diphosphate</text>
        <dbReference type="Rhea" id="RHEA:13509"/>
        <dbReference type="ChEBI" id="CHEBI:15378"/>
        <dbReference type="ChEBI" id="CHEBI:33019"/>
        <dbReference type="ChEBI" id="CHEBI:46398"/>
        <dbReference type="ChEBI" id="CHEBI:57705"/>
        <dbReference type="ChEBI" id="CHEBI:57776"/>
        <dbReference type="EC" id="2.7.7.23"/>
    </reaction>
</comment>
<dbReference type="GO" id="GO:0005737">
    <property type="term" value="C:cytoplasm"/>
    <property type="evidence" value="ECO:0007669"/>
    <property type="project" value="UniProtKB-SubCell"/>
</dbReference>
<dbReference type="UniPathway" id="UPA00113">
    <property type="reaction ID" value="UER00532"/>
</dbReference>
<dbReference type="AlphaFoldDB" id="A0A345SZJ8"/>
<dbReference type="GO" id="GO:0071555">
    <property type="term" value="P:cell wall organization"/>
    <property type="evidence" value="ECO:0007669"/>
    <property type="project" value="UniProtKB-KW"/>
</dbReference>
<keyword evidence="7 17" id="KW-0677">Repeat</keyword>
<comment type="pathway">
    <text evidence="17">Nucleotide-sugar biosynthesis; UDP-N-acetyl-alpha-D-glucosamine biosynthesis; UDP-N-acetyl-alpha-D-glucosamine from N-acetyl-alpha-D-glucosamine 1-phosphate: step 1/1.</text>
</comment>
<dbReference type="GO" id="GO:0016020">
    <property type="term" value="C:membrane"/>
    <property type="evidence" value="ECO:0007669"/>
    <property type="project" value="GOC"/>
</dbReference>
<evidence type="ECO:0000256" key="18">
    <source>
        <dbReference type="SAM" id="MobiDB-lite"/>
    </source>
</evidence>
<dbReference type="InterPro" id="IPR025877">
    <property type="entry name" value="MobA-like_NTP_Trfase"/>
</dbReference>
<evidence type="ECO:0000256" key="5">
    <source>
        <dbReference type="ARBA" id="ARBA00022695"/>
    </source>
</evidence>
<dbReference type="GO" id="GO:0009245">
    <property type="term" value="P:lipid A biosynthetic process"/>
    <property type="evidence" value="ECO:0007669"/>
    <property type="project" value="UniProtKB-UniRule"/>
</dbReference>
<dbReference type="EC" id="2.7.7.23" evidence="17"/>
<feature type="region of interest" description="Pyrophosphorylase" evidence="17">
    <location>
        <begin position="1"/>
        <end position="241"/>
    </location>
</feature>
<evidence type="ECO:0000256" key="16">
    <source>
        <dbReference type="ARBA" id="ARBA00049628"/>
    </source>
</evidence>